<keyword evidence="2" id="KW-1185">Reference proteome</keyword>
<dbReference type="GO" id="GO:0009254">
    <property type="term" value="P:peptidoglycan turnover"/>
    <property type="evidence" value="ECO:0007669"/>
    <property type="project" value="InterPro"/>
</dbReference>
<keyword evidence="1" id="KW-0418">Kinase</keyword>
<reference evidence="1 2" key="1">
    <citation type="submission" date="2016-10" db="EMBL/GenBank/DDBJ databases">
        <authorList>
            <person name="de Groot N.N."/>
        </authorList>
    </citation>
    <scope>NUCLEOTIDE SEQUENCE [LARGE SCALE GENOMIC DNA]</scope>
    <source>
        <strain>GEY</strain>
        <strain evidence="2">DSM 9560</strain>
    </source>
</reference>
<dbReference type="PANTHER" id="PTHR30605:SF0">
    <property type="entry name" value="ANHYDRO-N-ACETYLMURAMIC ACID KINASE"/>
    <property type="match status" value="1"/>
</dbReference>
<accession>A0A1I2B900</accession>
<dbReference type="PANTHER" id="PTHR30605">
    <property type="entry name" value="ANHYDRO-N-ACETYLMURAMIC ACID KINASE"/>
    <property type="match status" value="1"/>
</dbReference>
<dbReference type="GO" id="GO:0005524">
    <property type="term" value="F:ATP binding"/>
    <property type="evidence" value="ECO:0007669"/>
    <property type="project" value="InterPro"/>
</dbReference>
<dbReference type="InterPro" id="IPR043129">
    <property type="entry name" value="ATPase_NBD"/>
</dbReference>
<dbReference type="GO" id="GO:0006040">
    <property type="term" value="P:amino sugar metabolic process"/>
    <property type="evidence" value="ECO:0007669"/>
    <property type="project" value="InterPro"/>
</dbReference>
<dbReference type="GO" id="GO:0016301">
    <property type="term" value="F:kinase activity"/>
    <property type="evidence" value="ECO:0007669"/>
    <property type="project" value="UniProtKB-KW"/>
</dbReference>
<dbReference type="NCBIfam" id="NF007144">
    <property type="entry name" value="PRK09585.2-3"/>
    <property type="match status" value="1"/>
</dbReference>
<dbReference type="Proteomes" id="UP000199513">
    <property type="component" value="Unassembled WGS sequence"/>
</dbReference>
<name>A0A1I2B900_9BACT</name>
<dbReference type="STRING" id="1003.SAMN04488541_1002182"/>
<dbReference type="Pfam" id="PF03702">
    <property type="entry name" value="AnmK"/>
    <property type="match status" value="1"/>
</dbReference>
<evidence type="ECO:0000313" key="2">
    <source>
        <dbReference type="Proteomes" id="UP000199513"/>
    </source>
</evidence>
<dbReference type="GO" id="GO:0016773">
    <property type="term" value="F:phosphotransferase activity, alcohol group as acceptor"/>
    <property type="evidence" value="ECO:0007669"/>
    <property type="project" value="InterPro"/>
</dbReference>
<organism evidence="1 2">
    <name type="scientific">Thermoflexibacter ruber</name>
    <dbReference type="NCBI Taxonomy" id="1003"/>
    <lineage>
        <taxon>Bacteria</taxon>
        <taxon>Pseudomonadati</taxon>
        <taxon>Bacteroidota</taxon>
        <taxon>Cytophagia</taxon>
        <taxon>Cytophagales</taxon>
        <taxon>Thermoflexibacteraceae</taxon>
        <taxon>Thermoflexibacter</taxon>
    </lineage>
</organism>
<proteinExistence type="predicted"/>
<protein>
    <submittedName>
        <fullName evidence="1">Anhydro-N-acetylmuramic acid kinase</fullName>
    </submittedName>
</protein>
<dbReference type="InterPro" id="IPR005338">
    <property type="entry name" value="Anhydro_N_Ac-Mur_kinase"/>
</dbReference>
<dbReference type="SUPFAM" id="SSF53067">
    <property type="entry name" value="Actin-like ATPase domain"/>
    <property type="match status" value="1"/>
</dbReference>
<keyword evidence="1" id="KW-0808">Transferase</keyword>
<dbReference type="RefSeq" id="WP_091539102.1">
    <property type="nucleotide sequence ID" value="NZ_FONY01000002.1"/>
</dbReference>
<dbReference type="EMBL" id="FONY01000002">
    <property type="protein sequence ID" value="SFE52625.1"/>
    <property type="molecule type" value="Genomic_DNA"/>
</dbReference>
<dbReference type="Gene3D" id="3.30.420.40">
    <property type="match status" value="2"/>
</dbReference>
<gene>
    <name evidence="1" type="ORF">SAMN04488541_1002182</name>
</gene>
<dbReference type="OrthoDB" id="9763949at2"/>
<evidence type="ECO:0000313" key="1">
    <source>
        <dbReference type="EMBL" id="SFE52625.1"/>
    </source>
</evidence>
<sequence length="358" mass="40439">MNAEYYVIGLMSGTSLDGLDIAYCRFLYSNKQWFVELLQSQTVDYSNEWREILSNIENGTALEYARTNVALGEYFGQEVLKFIQQNNIKRLDFISSHGHTVFHQPQLRLTTQIGNGASIAAICGYPVVCDFRITDMALNGQGAPLVPIGDKMLFSSYDFCLNLGGIANVSFDYQGNRVAFDICFVNIVLNYLAKQLGREYDMNGEIARTGQIDEEMLENLEKLTYYTLPFPKSLGKEWFVSNIKGMIDNFQSSIPDKLHTYTTHVAKQIVKDLQPHAKPKAKILLSGGGAFNAYLVELMRKYAPDWQIELPEPNIIMFKEAIIFGFLGVLRWRGENNCLKSVTGAKRDNCGGVVFSFR</sequence>
<dbReference type="AlphaFoldDB" id="A0A1I2B900"/>